<dbReference type="EMBL" id="JABZEO010000015">
    <property type="protein sequence ID" value="NVZ11055.1"/>
    <property type="molecule type" value="Genomic_DNA"/>
</dbReference>
<evidence type="ECO:0000313" key="4">
    <source>
        <dbReference type="EMBL" id="NVZ11055.1"/>
    </source>
</evidence>
<feature type="domain" description="EF-hand" evidence="3">
    <location>
        <begin position="90"/>
        <end position="108"/>
    </location>
</feature>
<dbReference type="GO" id="GO:0005509">
    <property type="term" value="F:calcium ion binding"/>
    <property type="evidence" value="ECO:0007669"/>
    <property type="project" value="InterPro"/>
</dbReference>
<comment type="caution">
    <text evidence="4">The sequence shown here is derived from an EMBL/GenBank/DDBJ whole genome shotgun (WGS) entry which is preliminary data.</text>
</comment>
<feature type="domain" description="EF-hand" evidence="2">
    <location>
        <begin position="133"/>
        <end position="149"/>
    </location>
</feature>
<dbReference type="AlphaFoldDB" id="A0A850RDR0"/>
<dbReference type="InterPro" id="IPR011992">
    <property type="entry name" value="EF-hand-dom_pair"/>
</dbReference>
<feature type="compositionally biased region" description="Basic residues" evidence="1">
    <location>
        <begin position="154"/>
        <end position="164"/>
    </location>
</feature>
<reference evidence="4 5" key="1">
    <citation type="submission" date="2020-06" db="EMBL/GenBank/DDBJ databases">
        <title>Whole-genome sequence of Allochromatium humboldtianum DSM 21881, type strain.</title>
        <authorList>
            <person name="Kyndt J.A."/>
            <person name="Meyer T.E."/>
        </authorList>
    </citation>
    <scope>NUCLEOTIDE SEQUENCE [LARGE SCALE GENOMIC DNA]</scope>
    <source>
        <strain evidence="4 5">DSM 21881</strain>
    </source>
</reference>
<dbReference type="Pfam" id="PF13202">
    <property type="entry name" value="EF-hand_5"/>
    <property type="match status" value="1"/>
</dbReference>
<dbReference type="InterPro" id="IPR018247">
    <property type="entry name" value="EF_Hand_1_Ca_BS"/>
</dbReference>
<dbReference type="CDD" id="cd00051">
    <property type="entry name" value="EFh"/>
    <property type="match status" value="1"/>
</dbReference>
<dbReference type="PROSITE" id="PS00018">
    <property type="entry name" value="EF_HAND_1"/>
    <property type="match status" value="2"/>
</dbReference>
<protein>
    <submittedName>
        <fullName evidence="4">EF-hand domain-containing protein</fullName>
    </submittedName>
</protein>
<accession>A0A850RDR0</accession>
<dbReference type="SUPFAM" id="SSF47473">
    <property type="entry name" value="EF-hand"/>
    <property type="match status" value="1"/>
</dbReference>
<evidence type="ECO:0000313" key="5">
    <source>
        <dbReference type="Proteomes" id="UP000592294"/>
    </source>
</evidence>
<sequence>MTIDSTVAATFHGPLDRYLSQIRNVLSNKRRLSARTLEVDMNSRSNLVRWLGAFTLGLCLVPLVEAQPPGGGWGPGGGMGRGMGWQAPAFTEFDLDGNGVLTEAEFYQARAQRIAERSQQGYAMRGLANAPEFGEIDRNGDGQVDATEFTSAQARHRQQRFQTP</sequence>
<evidence type="ECO:0000259" key="3">
    <source>
        <dbReference type="Pfam" id="PF13833"/>
    </source>
</evidence>
<organism evidence="4 5">
    <name type="scientific">Allochromatium humboldtianum</name>
    <dbReference type="NCBI Taxonomy" id="504901"/>
    <lineage>
        <taxon>Bacteria</taxon>
        <taxon>Pseudomonadati</taxon>
        <taxon>Pseudomonadota</taxon>
        <taxon>Gammaproteobacteria</taxon>
        <taxon>Chromatiales</taxon>
        <taxon>Chromatiaceae</taxon>
        <taxon>Allochromatium</taxon>
    </lineage>
</organism>
<gene>
    <name evidence="4" type="ORF">HW932_17490</name>
</gene>
<dbReference type="Pfam" id="PF13833">
    <property type="entry name" value="EF-hand_8"/>
    <property type="match status" value="1"/>
</dbReference>
<keyword evidence="5" id="KW-1185">Reference proteome</keyword>
<proteinExistence type="predicted"/>
<feature type="region of interest" description="Disordered" evidence="1">
    <location>
        <begin position="133"/>
        <end position="164"/>
    </location>
</feature>
<dbReference type="InterPro" id="IPR002048">
    <property type="entry name" value="EF_hand_dom"/>
</dbReference>
<dbReference type="Gene3D" id="1.10.238.10">
    <property type="entry name" value="EF-hand"/>
    <property type="match status" value="1"/>
</dbReference>
<name>A0A850RDR0_9GAMM</name>
<evidence type="ECO:0000259" key="2">
    <source>
        <dbReference type="Pfam" id="PF13202"/>
    </source>
</evidence>
<dbReference type="Proteomes" id="UP000592294">
    <property type="component" value="Unassembled WGS sequence"/>
</dbReference>
<evidence type="ECO:0000256" key="1">
    <source>
        <dbReference type="SAM" id="MobiDB-lite"/>
    </source>
</evidence>